<dbReference type="STRING" id="890420.SAMN05216226_10640"/>
<reference evidence="1 2" key="1">
    <citation type="submission" date="2016-10" db="EMBL/GenBank/DDBJ databases">
        <authorList>
            <person name="de Groot N.N."/>
        </authorList>
    </citation>
    <scope>NUCLEOTIDE SEQUENCE [LARGE SCALE GENOMIC DNA]</scope>
    <source>
        <strain evidence="1 2">IBRC-M10015</strain>
    </source>
</reference>
<name>A0A1G8V7X4_9EURY</name>
<accession>A0A1G8V7X4</accession>
<gene>
    <name evidence="1" type="ORF">SAMN05216226_10640</name>
</gene>
<protein>
    <recommendedName>
        <fullName evidence="3">Glyoxylase, beta-lactamase superfamily II</fullName>
    </recommendedName>
</protein>
<dbReference type="SUPFAM" id="SSF56281">
    <property type="entry name" value="Metallo-hydrolase/oxidoreductase"/>
    <property type="match status" value="1"/>
</dbReference>
<sequence length="224" mass="24730">MKSSGPATDWQEIDRFDGGVGWIAYPDETMQRASHALAVDGEVWLVDPVDAEGIDDCIEEYGEVAGVVTLLDRHKRDAAAFATRHDVSVWVPAFMDGVVDELDAPTERFRHELADTGYVLHALVDNRMWQEAVLYNEENGVLVVPEAVGTTSYFRAADESLGVHPMLRLTPPRELDRFDPERLLIGHGPGVHDDTAETLADALAGSRRRTPQLVVQTVKDTLLG</sequence>
<dbReference type="EMBL" id="FNFC01000006">
    <property type="protein sequence ID" value="SDJ61957.1"/>
    <property type="molecule type" value="Genomic_DNA"/>
</dbReference>
<proteinExistence type="predicted"/>
<evidence type="ECO:0000313" key="2">
    <source>
        <dbReference type="Proteomes" id="UP000198856"/>
    </source>
</evidence>
<evidence type="ECO:0000313" key="1">
    <source>
        <dbReference type="EMBL" id="SDJ61957.1"/>
    </source>
</evidence>
<evidence type="ECO:0008006" key="3">
    <source>
        <dbReference type="Google" id="ProtNLM"/>
    </source>
</evidence>
<dbReference type="InterPro" id="IPR036866">
    <property type="entry name" value="RibonucZ/Hydroxyglut_hydro"/>
</dbReference>
<dbReference type="RefSeq" id="WP_092701375.1">
    <property type="nucleotide sequence ID" value="NZ_FNFC01000006.1"/>
</dbReference>
<dbReference type="Gene3D" id="3.60.15.10">
    <property type="entry name" value="Ribonuclease Z/Hydroxyacylglutathione hydrolase-like"/>
    <property type="match status" value="1"/>
</dbReference>
<keyword evidence="2" id="KW-1185">Reference proteome</keyword>
<dbReference type="OrthoDB" id="169463at2157"/>
<dbReference type="Proteomes" id="UP000198856">
    <property type="component" value="Unassembled WGS sequence"/>
</dbReference>
<dbReference type="AlphaFoldDB" id="A0A1G8V7X4"/>
<organism evidence="1 2">
    <name type="scientific">Halovenus aranensis</name>
    <dbReference type="NCBI Taxonomy" id="890420"/>
    <lineage>
        <taxon>Archaea</taxon>
        <taxon>Methanobacteriati</taxon>
        <taxon>Methanobacteriota</taxon>
        <taxon>Stenosarchaea group</taxon>
        <taxon>Halobacteria</taxon>
        <taxon>Halobacteriales</taxon>
        <taxon>Haloarculaceae</taxon>
        <taxon>Halovenus</taxon>
    </lineage>
</organism>